<keyword evidence="1" id="KW-0378">Hydrolase</keyword>
<dbReference type="STRING" id="1307763.L21SP4_02395"/>
<keyword evidence="2" id="KW-1185">Reference proteome</keyword>
<dbReference type="EC" id="3.8.1.5" evidence="1"/>
<dbReference type="SUPFAM" id="SSF53474">
    <property type="entry name" value="alpha/beta-Hydrolases"/>
    <property type="match status" value="1"/>
</dbReference>
<proteinExistence type="predicted"/>
<dbReference type="Gene3D" id="3.40.50.1820">
    <property type="entry name" value="alpha/beta hydrolase"/>
    <property type="match status" value="1"/>
</dbReference>
<evidence type="ECO:0000313" key="2">
    <source>
        <dbReference type="Proteomes" id="UP000035268"/>
    </source>
</evidence>
<name>A0A0G3ELG4_9BACT</name>
<evidence type="ECO:0000313" key="1">
    <source>
        <dbReference type="EMBL" id="AKJ65620.1"/>
    </source>
</evidence>
<dbReference type="EMBL" id="CP010904">
    <property type="protein sequence ID" value="AKJ65620.1"/>
    <property type="molecule type" value="Genomic_DNA"/>
</dbReference>
<dbReference type="Proteomes" id="UP000035268">
    <property type="component" value="Chromosome"/>
</dbReference>
<gene>
    <name evidence="1" type="primary">dhmA_3</name>
    <name evidence="1" type="ORF">L21SP4_02395</name>
</gene>
<reference evidence="1 2" key="2">
    <citation type="journal article" date="2016" name="ISME J.">
        <title>Characterization of the first cultured representative of Verrucomicrobia subdivision 5 indicates the proposal of a novel phylum.</title>
        <authorList>
            <person name="Spring S."/>
            <person name="Bunk B."/>
            <person name="Sproer C."/>
            <person name="Schumann P."/>
            <person name="Rohde M."/>
            <person name="Tindall B.J."/>
            <person name="Klenk H.P."/>
        </authorList>
    </citation>
    <scope>NUCLEOTIDE SEQUENCE [LARGE SCALE GENOMIC DNA]</scope>
    <source>
        <strain evidence="1 2">L21-Fru-AB</strain>
    </source>
</reference>
<dbReference type="GO" id="GO:0018786">
    <property type="term" value="F:haloalkane dehalogenase activity"/>
    <property type="evidence" value="ECO:0007669"/>
    <property type="project" value="UniProtKB-EC"/>
</dbReference>
<dbReference type="KEGG" id="vbl:L21SP4_02395"/>
<protein>
    <submittedName>
        <fullName evidence="1">Haloalkane dehalogenase</fullName>
        <ecNumber evidence="1">3.8.1.5</ecNumber>
    </submittedName>
</protein>
<organism evidence="1 2">
    <name type="scientific">Kiritimatiella glycovorans</name>
    <dbReference type="NCBI Taxonomy" id="1307763"/>
    <lineage>
        <taxon>Bacteria</taxon>
        <taxon>Pseudomonadati</taxon>
        <taxon>Kiritimatiellota</taxon>
        <taxon>Kiritimatiellia</taxon>
        <taxon>Kiritimatiellales</taxon>
        <taxon>Kiritimatiellaceae</taxon>
        <taxon>Kiritimatiella</taxon>
    </lineage>
</organism>
<accession>A0A0G3ELG4</accession>
<dbReference type="AlphaFoldDB" id="A0A0G3ELG4"/>
<reference evidence="2" key="1">
    <citation type="submission" date="2015-02" db="EMBL/GenBank/DDBJ databases">
        <title>Description and complete genome sequence of the first cultured representative of the subdivision 5 of the Verrucomicrobia phylum.</title>
        <authorList>
            <person name="Spring S."/>
            <person name="Bunk B."/>
            <person name="Sproer C."/>
            <person name="Klenk H.-P."/>
        </authorList>
    </citation>
    <scope>NUCLEOTIDE SEQUENCE [LARGE SCALE GENOMIC DNA]</scope>
    <source>
        <strain evidence="2">L21-Fru-AB</strain>
    </source>
</reference>
<sequence length="281" mass="32081">MKHSSEKKCDPCRARGYVSPVPRYGALWDATESDYTYDRHLEWLYQAFSQLDNDPDLNLDGVTLFGHDYGHPLGARLMAEHYPDRFDGFINGNAGLNRGRWGIAKRHDRWRSFVRSVPKVPIGAVVFRNDARQNMGLPPGTEAEEAGYDAPYPTGDYQASIRAFPEMVPEDATRPEAIANQKAWDFLTSSYDKPYLVIWESMDMPDSRNRRDEYISSISGAFGQENPQLQTGHYSPEDDPVSTSQVIIRFLDDIYCSNAFEEIYRETFGSIRISQRLSLGR</sequence>
<dbReference type="InterPro" id="IPR029058">
    <property type="entry name" value="AB_hydrolase_fold"/>
</dbReference>